<evidence type="ECO:0000256" key="6">
    <source>
        <dbReference type="ARBA" id="ARBA00022777"/>
    </source>
</evidence>
<dbReference type="PANTHER" id="PTHR24421:SF10">
    <property type="entry name" value="NITRATE_NITRITE SENSOR PROTEIN NARQ"/>
    <property type="match status" value="1"/>
</dbReference>
<evidence type="ECO:0000256" key="3">
    <source>
        <dbReference type="ARBA" id="ARBA00022553"/>
    </source>
</evidence>
<feature type="domain" description="Histidine kinase/HSP90-like ATPase" evidence="10">
    <location>
        <begin position="285"/>
        <end position="366"/>
    </location>
</feature>
<feature type="domain" description="Signal transduction histidine kinase subgroup 3 dimerisation and phosphoacceptor" evidence="11">
    <location>
        <begin position="173"/>
        <end position="238"/>
    </location>
</feature>
<name>A0ABZ3C9R9_9ACTN</name>
<keyword evidence="9" id="KW-1133">Transmembrane helix</keyword>
<keyword evidence="9" id="KW-0812">Transmembrane</keyword>
<reference evidence="12 13" key="1">
    <citation type="journal article" date="2023" name="Environ Microbiome">
        <title>A coral-associated actinobacterium mitigates coral bleaching under heat stress.</title>
        <authorList>
            <person name="Li J."/>
            <person name="Zou Y."/>
            <person name="Li Q."/>
            <person name="Zhang J."/>
            <person name="Bourne D.G."/>
            <person name="Lyu Y."/>
            <person name="Liu C."/>
            <person name="Zhang S."/>
        </authorList>
    </citation>
    <scope>NUCLEOTIDE SEQUENCE [LARGE SCALE GENOMIC DNA]</scope>
    <source>
        <strain evidence="12 13">SCSIO 13291</strain>
    </source>
</reference>
<keyword evidence="9" id="KW-0472">Membrane</keyword>
<dbReference type="SUPFAM" id="SSF55874">
    <property type="entry name" value="ATPase domain of HSP90 chaperone/DNA topoisomerase II/histidine kinase"/>
    <property type="match status" value="1"/>
</dbReference>
<proteinExistence type="predicted"/>
<dbReference type="Pfam" id="PF02518">
    <property type="entry name" value="HATPase_c"/>
    <property type="match status" value="1"/>
</dbReference>
<dbReference type="GO" id="GO:0016301">
    <property type="term" value="F:kinase activity"/>
    <property type="evidence" value="ECO:0007669"/>
    <property type="project" value="UniProtKB-KW"/>
</dbReference>
<dbReference type="InterPro" id="IPR003594">
    <property type="entry name" value="HATPase_dom"/>
</dbReference>
<feature type="transmembrane region" description="Helical" evidence="9">
    <location>
        <begin position="97"/>
        <end position="115"/>
    </location>
</feature>
<dbReference type="InterPro" id="IPR036890">
    <property type="entry name" value="HATPase_C_sf"/>
</dbReference>
<feature type="transmembrane region" description="Helical" evidence="9">
    <location>
        <begin position="59"/>
        <end position="90"/>
    </location>
</feature>
<evidence type="ECO:0000256" key="2">
    <source>
        <dbReference type="ARBA" id="ARBA00012438"/>
    </source>
</evidence>
<keyword evidence="5" id="KW-0547">Nucleotide-binding</keyword>
<feature type="transmembrane region" description="Helical" evidence="9">
    <location>
        <begin position="121"/>
        <end position="141"/>
    </location>
</feature>
<evidence type="ECO:0000256" key="4">
    <source>
        <dbReference type="ARBA" id="ARBA00022679"/>
    </source>
</evidence>
<evidence type="ECO:0000313" key="13">
    <source>
        <dbReference type="Proteomes" id="UP001434337"/>
    </source>
</evidence>
<evidence type="ECO:0000256" key="9">
    <source>
        <dbReference type="SAM" id="Phobius"/>
    </source>
</evidence>
<evidence type="ECO:0000259" key="10">
    <source>
        <dbReference type="Pfam" id="PF02518"/>
    </source>
</evidence>
<keyword evidence="4" id="KW-0808">Transferase</keyword>
<evidence type="ECO:0000259" key="11">
    <source>
        <dbReference type="Pfam" id="PF07730"/>
    </source>
</evidence>
<protein>
    <recommendedName>
        <fullName evidence="2">histidine kinase</fullName>
        <ecNumber evidence="2">2.7.13.3</ecNumber>
    </recommendedName>
</protein>
<dbReference type="Proteomes" id="UP001434337">
    <property type="component" value="Chromosome"/>
</dbReference>
<dbReference type="CDD" id="cd16917">
    <property type="entry name" value="HATPase_UhpB-NarQ-NarX-like"/>
    <property type="match status" value="1"/>
</dbReference>
<keyword evidence="7" id="KW-0067">ATP-binding</keyword>
<keyword evidence="3" id="KW-0597">Phosphoprotein</keyword>
<keyword evidence="8" id="KW-0902">Two-component regulatory system</keyword>
<keyword evidence="6 12" id="KW-0418">Kinase</keyword>
<accession>A0ABZ3C9R9</accession>
<dbReference type="RefSeq" id="WP_342373065.1">
    <property type="nucleotide sequence ID" value="NZ_CP115965.1"/>
</dbReference>
<dbReference type="EMBL" id="CP115965">
    <property type="protein sequence ID" value="WZW99331.1"/>
    <property type="molecule type" value="Genomic_DNA"/>
</dbReference>
<dbReference type="Gene3D" id="1.20.5.1930">
    <property type="match status" value="1"/>
</dbReference>
<gene>
    <name evidence="12" type="ORF">PCC79_03795</name>
</gene>
<organism evidence="12 13">
    <name type="scientific">Propioniciclava soli</name>
    <dbReference type="NCBI Taxonomy" id="2775081"/>
    <lineage>
        <taxon>Bacteria</taxon>
        <taxon>Bacillati</taxon>
        <taxon>Actinomycetota</taxon>
        <taxon>Actinomycetes</taxon>
        <taxon>Propionibacteriales</taxon>
        <taxon>Propionibacteriaceae</taxon>
        <taxon>Propioniciclava</taxon>
    </lineage>
</organism>
<evidence type="ECO:0000256" key="8">
    <source>
        <dbReference type="ARBA" id="ARBA00023012"/>
    </source>
</evidence>
<evidence type="ECO:0000256" key="1">
    <source>
        <dbReference type="ARBA" id="ARBA00000085"/>
    </source>
</evidence>
<evidence type="ECO:0000313" key="12">
    <source>
        <dbReference type="EMBL" id="WZW99331.1"/>
    </source>
</evidence>
<dbReference type="Gene3D" id="3.30.565.10">
    <property type="entry name" value="Histidine kinase-like ATPase, C-terminal domain"/>
    <property type="match status" value="1"/>
</dbReference>
<keyword evidence="13" id="KW-1185">Reference proteome</keyword>
<dbReference type="Pfam" id="PF07730">
    <property type="entry name" value="HisKA_3"/>
    <property type="match status" value="1"/>
</dbReference>
<dbReference type="PANTHER" id="PTHR24421">
    <property type="entry name" value="NITRATE/NITRITE SENSOR PROTEIN NARX-RELATED"/>
    <property type="match status" value="1"/>
</dbReference>
<comment type="catalytic activity">
    <reaction evidence="1">
        <text>ATP + protein L-histidine = ADP + protein N-phospho-L-histidine.</text>
        <dbReference type="EC" id="2.7.13.3"/>
    </reaction>
</comment>
<sequence>MNTTPSARFELVVTLIAGAALAVGLPVQAIQQAPVSAQLALLVAAAGWLVARRWPWPGLLLVMAAPILAASGGWTPILTWTVVVFAALWWSRRGLSALLLGLATGSASYLAFALAEGVWVGNLLLLAFSVCVAASAVGGLLRARADFVREAELRAQQEARARASELDQRVATERLRIARDLHDSVGHQAAVVSMHLGAAEVHAAAGAPAAEVTADLRQARAGVQSVLLEMQRILEILRVAPEDSLGPLAAHGHVADLVASFTAAGLPLRASVADAPAGQAVDAATAVYRVVQEALTNAQKHGAGEVTLDVATIGDEVVVSVQNGLRDGPAGAGRLAGERAGFGLTGMRERLASVGGWLRTGVEDGQFRLEAHVPIDAGRSR</sequence>
<dbReference type="EC" id="2.7.13.3" evidence="2"/>
<evidence type="ECO:0000256" key="5">
    <source>
        <dbReference type="ARBA" id="ARBA00022741"/>
    </source>
</evidence>
<dbReference type="InterPro" id="IPR050482">
    <property type="entry name" value="Sensor_HK_TwoCompSys"/>
</dbReference>
<evidence type="ECO:0000256" key="7">
    <source>
        <dbReference type="ARBA" id="ARBA00022840"/>
    </source>
</evidence>
<dbReference type="InterPro" id="IPR011712">
    <property type="entry name" value="Sig_transdc_His_kin_sub3_dim/P"/>
</dbReference>